<keyword evidence="2" id="KW-0472">Membrane</keyword>
<sequence length="136" mass="14102">MSNTGIPQSNTGIPKAAPKSKAPLAIGVTLAAAAGLGYYFFSPSAQARVARAEQTVAAQKHARGDTLGKAQEELGKLGENIDGTLAAGQQKIEAVKEKANVAGSKVLEGVDKVDHKLEKEAEKAKSTLSGWFTGKK</sequence>
<evidence type="ECO:0008006" key="5">
    <source>
        <dbReference type="Google" id="ProtNLM"/>
    </source>
</evidence>
<protein>
    <recommendedName>
        <fullName evidence="5">Calcofluor white hypersensitive protein</fullName>
    </recommendedName>
</protein>
<evidence type="ECO:0000313" key="4">
    <source>
        <dbReference type="Proteomes" id="UP000275078"/>
    </source>
</evidence>
<keyword evidence="2" id="KW-0812">Transmembrane</keyword>
<dbReference type="EMBL" id="ML119699">
    <property type="protein sequence ID" value="RPA79470.1"/>
    <property type="molecule type" value="Genomic_DNA"/>
</dbReference>
<feature type="region of interest" description="Disordered" evidence="1">
    <location>
        <begin position="1"/>
        <end position="20"/>
    </location>
</feature>
<organism evidence="3 4">
    <name type="scientific">Ascobolus immersus RN42</name>
    <dbReference type="NCBI Taxonomy" id="1160509"/>
    <lineage>
        <taxon>Eukaryota</taxon>
        <taxon>Fungi</taxon>
        <taxon>Dikarya</taxon>
        <taxon>Ascomycota</taxon>
        <taxon>Pezizomycotina</taxon>
        <taxon>Pezizomycetes</taxon>
        <taxon>Pezizales</taxon>
        <taxon>Ascobolaceae</taxon>
        <taxon>Ascobolus</taxon>
    </lineage>
</organism>
<name>A0A3N4I5U0_ASCIM</name>
<evidence type="ECO:0000313" key="3">
    <source>
        <dbReference type="EMBL" id="RPA79470.1"/>
    </source>
</evidence>
<evidence type="ECO:0000256" key="1">
    <source>
        <dbReference type="SAM" id="MobiDB-lite"/>
    </source>
</evidence>
<feature type="transmembrane region" description="Helical" evidence="2">
    <location>
        <begin position="22"/>
        <end position="41"/>
    </location>
</feature>
<dbReference type="OrthoDB" id="5355126at2759"/>
<gene>
    <name evidence="3" type="ORF">BJ508DRAFT_415944</name>
</gene>
<proteinExistence type="predicted"/>
<evidence type="ECO:0000256" key="2">
    <source>
        <dbReference type="SAM" id="Phobius"/>
    </source>
</evidence>
<dbReference type="Proteomes" id="UP000275078">
    <property type="component" value="Unassembled WGS sequence"/>
</dbReference>
<dbReference type="AlphaFoldDB" id="A0A3N4I5U0"/>
<keyword evidence="2" id="KW-1133">Transmembrane helix</keyword>
<reference evidence="3 4" key="1">
    <citation type="journal article" date="2018" name="Nat. Ecol. Evol.">
        <title>Pezizomycetes genomes reveal the molecular basis of ectomycorrhizal truffle lifestyle.</title>
        <authorList>
            <person name="Murat C."/>
            <person name="Payen T."/>
            <person name="Noel B."/>
            <person name="Kuo A."/>
            <person name="Morin E."/>
            <person name="Chen J."/>
            <person name="Kohler A."/>
            <person name="Krizsan K."/>
            <person name="Balestrini R."/>
            <person name="Da Silva C."/>
            <person name="Montanini B."/>
            <person name="Hainaut M."/>
            <person name="Levati E."/>
            <person name="Barry K.W."/>
            <person name="Belfiori B."/>
            <person name="Cichocki N."/>
            <person name="Clum A."/>
            <person name="Dockter R.B."/>
            <person name="Fauchery L."/>
            <person name="Guy J."/>
            <person name="Iotti M."/>
            <person name="Le Tacon F."/>
            <person name="Lindquist E.A."/>
            <person name="Lipzen A."/>
            <person name="Malagnac F."/>
            <person name="Mello A."/>
            <person name="Molinier V."/>
            <person name="Miyauchi S."/>
            <person name="Poulain J."/>
            <person name="Riccioni C."/>
            <person name="Rubini A."/>
            <person name="Sitrit Y."/>
            <person name="Splivallo R."/>
            <person name="Traeger S."/>
            <person name="Wang M."/>
            <person name="Zifcakova L."/>
            <person name="Wipf D."/>
            <person name="Zambonelli A."/>
            <person name="Paolocci F."/>
            <person name="Nowrousian M."/>
            <person name="Ottonello S."/>
            <person name="Baldrian P."/>
            <person name="Spatafora J.W."/>
            <person name="Henrissat B."/>
            <person name="Nagy L.G."/>
            <person name="Aury J.M."/>
            <person name="Wincker P."/>
            <person name="Grigoriev I.V."/>
            <person name="Bonfante P."/>
            <person name="Martin F.M."/>
        </authorList>
    </citation>
    <scope>NUCLEOTIDE SEQUENCE [LARGE SCALE GENOMIC DNA]</scope>
    <source>
        <strain evidence="3 4">RN42</strain>
    </source>
</reference>
<feature type="compositionally biased region" description="Polar residues" evidence="1">
    <location>
        <begin position="1"/>
        <end position="12"/>
    </location>
</feature>
<keyword evidence="4" id="KW-1185">Reference proteome</keyword>
<accession>A0A3N4I5U0</accession>